<reference evidence="9 10" key="1">
    <citation type="submission" date="2018-10" db="EMBL/GenBank/DDBJ databases">
        <title>Bacillus Keqinensis sp. nov., a moderately halophilic bacterium isolated from a saline-alkaline lake.</title>
        <authorList>
            <person name="Wang H."/>
        </authorList>
    </citation>
    <scope>NUCLEOTIDE SEQUENCE [LARGE SCALE GENOMIC DNA]</scope>
    <source>
        <strain evidence="9 10">KQ-3</strain>
    </source>
</reference>
<dbReference type="OrthoDB" id="9771544at2"/>
<dbReference type="Gene3D" id="1.10.3720.10">
    <property type="entry name" value="MetI-like"/>
    <property type="match status" value="1"/>
</dbReference>
<protein>
    <submittedName>
        <fullName evidence="9">Carbohydrate ABC transporter permease</fullName>
    </submittedName>
</protein>
<feature type="transmembrane region" description="Helical" evidence="7">
    <location>
        <begin position="243"/>
        <end position="264"/>
    </location>
</feature>
<dbReference type="GO" id="GO:0055085">
    <property type="term" value="P:transmembrane transport"/>
    <property type="evidence" value="ECO:0007669"/>
    <property type="project" value="InterPro"/>
</dbReference>
<feature type="transmembrane region" description="Helical" evidence="7">
    <location>
        <begin position="74"/>
        <end position="98"/>
    </location>
</feature>
<dbReference type="CDD" id="cd06261">
    <property type="entry name" value="TM_PBP2"/>
    <property type="match status" value="1"/>
</dbReference>
<keyword evidence="4 7" id="KW-0812">Transmembrane</keyword>
<feature type="domain" description="ABC transmembrane type-1" evidence="8">
    <location>
        <begin position="75"/>
        <end position="264"/>
    </location>
</feature>
<proteinExistence type="inferred from homology"/>
<accession>A0A3M7TUW2</accession>
<dbReference type="Proteomes" id="UP000278746">
    <property type="component" value="Unassembled WGS sequence"/>
</dbReference>
<comment type="caution">
    <text evidence="9">The sequence shown here is derived from an EMBL/GenBank/DDBJ whole genome shotgun (WGS) entry which is preliminary data.</text>
</comment>
<evidence type="ECO:0000259" key="8">
    <source>
        <dbReference type="PROSITE" id="PS50928"/>
    </source>
</evidence>
<feature type="transmembrane region" description="Helical" evidence="7">
    <location>
        <begin position="197"/>
        <end position="218"/>
    </location>
</feature>
<dbReference type="GO" id="GO:0005886">
    <property type="term" value="C:plasma membrane"/>
    <property type="evidence" value="ECO:0007669"/>
    <property type="project" value="UniProtKB-SubCell"/>
</dbReference>
<keyword evidence="3" id="KW-1003">Cell membrane</keyword>
<sequence>MMKKKKIRELLKKIGLYSFLLIGVIISMFPFYWMFIGATNPSGRIFSIPPNLTPGDHFFENLRNLNDTVGIWRVMFNSLSITLLFTLFSVMICSAAGYAFAKYRFKGRNAIFFTLLLAIMIPYHVTLIPLFKLMADLEWLNTYRAVILPHLSYPFAIFLMRQNMKAIPDSLLEAARVDGAGEFRIFFRVVLPTMRPALAAVAIFLFMFQWNNFLWPLVVMNSSDMYTLPVALSSLVGMSRIDYGQIMLGTTLSTLPIMIFFLMLQKQFISGILGGSVKE</sequence>
<comment type="similarity">
    <text evidence="7">Belongs to the binding-protein-dependent transport system permease family.</text>
</comment>
<evidence type="ECO:0000256" key="3">
    <source>
        <dbReference type="ARBA" id="ARBA00022475"/>
    </source>
</evidence>
<keyword evidence="6 7" id="KW-0472">Membrane</keyword>
<feature type="transmembrane region" description="Helical" evidence="7">
    <location>
        <begin position="14"/>
        <end position="35"/>
    </location>
</feature>
<dbReference type="SUPFAM" id="SSF161098">
    <property type="entry name" value="MetI-like"/>
    <property type="match status" value="1"/>
</dbReference>
<dbReference type="InterPro" id="IPR000515">
    <property type="entry name" value="MetI-like"/>
</dbReference>
<keyword evidence="10" id="KW-1185">Reference proteome</keyword>
<organism evidence="9 10">
    <name type="scientific">Alteribacter keqinensis</name>
    <dbReference type="NCBI Taxonomy" id="2483800"/>
    <lineage>
        <taxon>Bacteria</taxon>
        <taxon>Bacillati</taxon>
        <taxon>Bacillota</taxon>
        <taxon>Bacilli</taxon>
        <taxon>Bacillales</taxon>
        <taxon>Bacillaceae</taxon>
        <taxon>Alteribacter</taxon>
    </lineage>
</organism>
<evidence type="ECO:0000256" key="7">
    <source>
        <dbReference type="RuleBase" id="RU363032"/>
    </source>
</evidence>
<evidence type="ECO:0000256" key="2">
    <source>
        <dbReference type="ARBA" id="ARBA00022448"/>
    </source>
</evidence>
<feature type="transmembrane region" description="Helical" evidence="7">
    <location>
        <begin position="110"/>
        <end position="131"/>
    </location>
</feature>
<keyword evidence="2 7" id="KW-0813">Transport</keyword>
<dbReference type="EMBL" id="RHIB01000001">
    <property type="protein sequence ID" value="RNA68514.1"/>
    <property type="molecule type" value="Genomic_DNA"/>
</dbReference>
<dbReference type="PANTHER" id="PTHR43744">
    <property type="entry name" value="ABC TRANSPORTER PERMEASE PROTEIN MG189-RELATED-RELATED"/>
    <property type="match status" value="1"/>
</dbReference>
<dbReference type="AlphaFoldDB" id="A0A3M7TUW2"/>
<gene>
    <name evidence="9" type="ORF">EBO34_00640</name>
</gene>
<feature type="transmembrane region" description="Helical" evidence="7">
    <location>
        <begin position="143"/>
        <end position="160"/>
    </location>
</feature>
<dbReference type="PROSITE" id="PS50928">
    <property type="entry name" value="ABC_TM1"/>
    <property type="match status" value="1"/>
</dbReference>
<dbReference type="InterPro" id="IPR035906">
    <property type="entry name" value="MetI-like_sf"/>
</dbReference>
<evidence type="ECO:0000256" key="1">
    <source>
        <dbReference type="ARBA" id="ARBA00004651"/>
    </source>
</evidence>
<evidence type="ECO:0000256" key="6">
    <source>
        <dbReference type="ARBA" id="ARBA00023136"/>
    </source>
</evidence>
<dbReference type="Pfam" id="PF00528">
    <property type="entry name" value="BPD_transp_1"/>
    <property type="match status" value="1"/>
</dbReference>
<evidence type="ECO:0000256" key="5">
    <source>
        <dbReference type="ARBA" id="ARBA00022989"/>
    </source>
</evidence>
<evidence type="ECO:0000313" key="9">
    <source>
        <dbReference type="EMBL" id="RNA68514.1"/>
    </source>
</evidence>
<name>A0A3M7TUW2_9BACI</name>
<evidence type="ECO:0000313" key="10">
    <source>
        <dbReference type="Proteomes" id="UP000278746"/>
    </source>
</evidence>
<evidence type="ECO:0000256" key="4">
    <source>
        <dbReference type="ARBA" id="ARBA00022692"/>
    </source>
</evidence>
<dbReference type="PANTHER" id="PTHR43744:SF2">
    <property type="entry name" value="ARABINOOLIGOSACCHARIDES TRANSPORT SYSTEM PERMEASE PROTEIN ARAQ"/>
    <property type="match status" value="1"/>
</dbReference>
<keyword evidence="5 7" id="KW-1133">Transmembrane helix</keyword>
<comment type="subcellular location">
    <subcellularLocation>
        <location evidence="1 7">Cell membrane</location>
        <topology evidence="1 7">Multi-pass membrane protein</topology>
    </subcellularLocation>
</comment>